<keyword evidence="4 5" id="KW-0472">Membrane</keyword>
<dbReference type="GeneID" id="19467596"/>
<keyword evidence="5" id="KW-0256">Endoplasmic reticulum</keyword>
<dbReference type="PANTHER" id="PTHR12714:SF9">
    <property type="entry name" value="PROTEIN-S-ISOPRENYLCYSTEINE O-METHYLTRANSFERASE"/>
    <property type="match status" value="1"/>
</dbReference>
<comment type="caution">
    <text evidence="5">Lacks conserved residue(s) required for the propagation of feature annotation.</text>
</comment>
<feature type="transmembrane region" description="Helical" evidence="5">
    <location>
        <begin position="181"/>
        <end position="199"/>
    </location>
</feature>
<keyword evidence="5" id="KW-0949">S-adenosyl-L-methionine</keyword>
<evidence type="ECO:0000313" key="6">
    <source>
        <dbReference type="EMBL" id="EPE24695.1"/>
    </source>
</evidence>
<keyword evidence="5 6" id="KW-0489">Methyltransferase</keyword>
<feature type="transmembrane region" description="Helical" evidence="5">
    <location>
        <begin position="56"/>
        <end position="80"/>
    </location>
</feature>
<keyword evidence="6" id="KW-0808">Transferase</keyword>
<dbReference type="KEGG" id="glz:GLAREA_08548"/>
<comment type="catalytic activity">
    <reaction evidence="5">
        <text>[protein]-C-terminal S-[(2E,6E)-farnesyl]-L-cysteine + S-adenosyl-L-methionine = [protein]-C-terminal S-[(2E,6E)-farnesyl]-L-cysteine methyl ester + S-adenosyl-L-homocysteine</text>
        <dbReference type="Rhea" id="RHEA:21672"/>
        <dbReference type="Rhea" id="RHEA-COMP:12125"/>
        <dbReference type="Rhea" id="RHEA-COMP:12126"/>
        <dbReference type="ChEBI" id="CHEBI:57856"/>
        <dbReference type="ChEBI" id="CHEBI:59789"/>
        <dbReference type="ChEBI" id="CHEBI:90510"/>
        <dbReference type="ChEBI" id="CHEBI:90511"/>
        <dbReference type="EC" id="2.1.1.100"/>
    </reaction>
</comment>
<dbReference type="OrthoDB" id="422086at2759"/>
<evidence type="ECO:0000256" key="2">
    <source>
        <dbReference type="ARBA" id="ARBA00022692"/>
    </source>
</evidence>
<dbReference type="GO" id="GO:0004671">
    <property type="term" value="F:protein C-terminal S-isoprenylcysteine carboxyl O-methyltransferase activity"/>
    <property type="evidence" value="ECO:0007669"/>
    <property type="project" value="UniProtKB-EC"/>
</dbReference>
<gene>
    <name evidence="6" type="ORF">GLAREA_08548</name>
</gene>
<dbReference type="HOGENOM" id="CLU_065200_6_1_1"/>
<dbReference type="Proteomes" id="UP000016922">
    <property type="component" value="Unassembled WGS sequence"/>
</dbReference>
<evidence type="ECO:0000256" key="5">
    <source>
        <dbReference type="RuleBase" id="RU362022"/>
    </source>
</evidence>
<protein>
    <recommendedName>
        <fullName evidence="5">Protein-S-isoprenylcysteine O-methyltransferase</fullName>
        <ecNumber evidence="5">2.1.1.100</ecNumber>
    </recommendedName>
</protein>
<comment type="subcellular location">
    <subcellularLocation>
        <location evidence="5">Endoplasmic reticulum membrane</location>
        <topology evidence="5">Multi-pass membrane protein</topology>
    </subcellularLocation>
    <subcellularLocation>
        <location evidence="1">Membrane</location>
        <topology evidence="1">Multi-pass membrane protein</topology>
    </subcellularLocation>
</comment>
<keyword evidence="3 5" id="KW-1133">Transmembrane helix</keyword>
<dbReference type="AlphaFoldDB" id="S3CFG9"/>
<sequence length="232" mass="26116">MNLTPSSLSLTCALIYSTYLSYLCIVPPNPPPQNPHKTDRLNRVAALHSTAQNHNILILLILLWTYHLTLLLFPGTAPYICLNPDLLNPSLFTWSVRSTLYIIAVCTSSWIRLASFRGLGKEFTFTLAVPKKLITSGVYAWVQHPSYIGLVGLRIVDALFVMRFDGVAACVLPRKLVGVPYLSEIVAVVMMAALGKLIWMRILDEEEMMRGEFGDEWERWHGRTARLIPGVF</sequence>
<dbReference type="eggNOG" id="ENOG502S9FN">
    <property type="taxonomic scope" value="Eukaryota"/>
</dbReference>
<dbReference type="OMA" id="ICPHPEN"/>
<dbReference type="EC" id="2.1.1.100" evidence="5"/>
<reference evidence="6 7" key="1">
    <citation type="journal article" date="2013" name="BMC Genomics">
        <title>Genomics-driven discovery of the pneumocandin biosynthetic gene cluster in the fungus Glarea lozoyensis.</title>
        <authorList>
            <person name="Chen L."/>
            <person name="Yue Q."/>
            <person name="Zhang X."/>
            <person name="Xiang M."/>
            <person name="Wang C."/>
            <person name="Li S."/>
            <person name="Che Y."/>
            <person name="Ortiz-Lopez F.J."/>
            <person name="Bills G.F."/>
            <person name="Liu X."/>
            <person name="An Z."/>
        </authorList>
    </citation>
    <scope>NUCLEOTIDE SEQUENCE [LARGE SCALE GENOMIC DNA]</scope>
    <source>
        <strain evidence="7">ATCC 20868 / MF5171</strain>
    </source>
</reference>
<evidence type="ECO:0000256" key="1">
    <source>
        <dbReference type="ARBA" id="ARBA00004141"/>
    </source>
</evidence>
<organism evidence="6 7">
    <name type="scientific">Glarea lozoyensis (strain ATCC 20868 / MF5171)</name>
    <dbReference type="NCBI Taxonomy" id="1116229"/>
    <lineage>
        <taxon>Eukaryota</taxon>
        <taxon>Fungi</taxon>
        <taxon>Dikarya</taxon>
        <taxon>Ascomycota</taxon>
        <taxon>Pezizomycotina</taxon>
        <taxon>Leotiomycetes</taxon>
        <taxon>Helotiales</taxon>
        <taxon>Helotiaceae</taxon>
        <taxon>Glarea</taxon>
    </lineage>
</organism>
<dbReference type="STRING" id="1116229.S3CFG9"/>
<dbReference type="EMBL" id="KE145373">
    <property type="protein sequence ID" value="EPE24695.1"/>
    <property type="molecule type" value="Genomic_DNA"/>
</dbReference>
<dbReference type="Gene3D" id="1.20.120.1630">
    <property type="match status" value="1"/>
</dbReference>
<dbReference type="GO" id="GO:0005789">
    <property type="term" value="C:endoplasmic reticulum membrane"/>
    <property type="evidence" value="ECO:0007669"/>
    <property type="project" value="UniProtKB-SubCell"/>
</dbReference>
<evidence type="ECO:0000256" key="3">
    <source>
        <dbReference type="ARBA" id="ARBA00022989"/>
    </source>
</evidence>
<accession>S3CFG9</accession>
<keyword evidence="2 5" id="KW-0812">Transmembrane</keyword>
<keyword evidence="7" id="KW-1185">Reference proteome</keyword>
<dbReference type="GO" id="GO:0032259">
    <property type="term" value="P:methylation"/>
    <property type="evidence" value="ECO:0007669"/>
    <property type="project" value="UniProtKB-KW"/>
</dbReference>
<comment type="similarity">
    <text evidence="5">Belongs to the class VI-like SAM-binding methyltransferase superfamily. Isoprenylcysteine carboxyl methyltransferase family.</text>
</comment>
<dbReference type="Pfam" id="PF04140">
    <property type="entry name" value="ICMT"/>
    <property type="match status" value="1"/>
</dbReference>
<dbReference type="RefSeq" id="XP_008088783.1">
    <property type="nucleotide sequence ID" value="XM_008090592.1"/>
</dbReference>
<feature type="transmembrane region" description="Helical" evidence="5">
    <location>
        <begin position="92"/>
        <end position="111"/>
    </location>
</feature>
<evidence type="ECO:0000313" key="7">
    <source>
        <dbReference type="Proteomes" id="UP000016922"/>
    </source>
</evidence>
<proteinExistence type="inferred from homology"/>
<dbReference type="InterPro" id="IPR007269">
    <property type="entry name" value="ICMT_MeTrfase"/>
</dbReference>
<evidence type="ECO:0000256" key="4">
    <source>
        <dbReference type="ARBA" id="ARBA00023136"/>
    </source>
</evidence>
<name>S3CFG9_GLAL2</name>
<dbReference type="PANTHER" id="PTHR12714">
    <property type="entry name" value="PROTEIN-S ISOPRENYLCYSTEINE O-METHYLTRANSFERASE"/>
    <property type="match status" value="1"/>
</dbReference>